<comment type="caution">
    <text evidence="3">The sequence shown here is derived from an EMBL/GenBank/DDBJ whole genome shotgun (WGS) entry which is preliminary data.</text>
</comment>
<dbReference type="InterPro" id="IPR001296">
    <property type="entry name" value="Glyco_trans_1"/>
</dbReference>
<evidence type="ECO:0000259" key="1">
    <source>
        <dbReference type="Pfam" id="PF00534"/>
    </source>
</evidence>
<sequence length="391" mass="44972">MNKGTVIIASSIMDAWGGSEELWAKTVPFFQQAGYKVVVCKHQIDHKHKRIAGMIDEGVTFLSTAPAKPLYVRLFWKIVNKIRQWAGVKGDPEKPYFYYSYDSLTFKKYLKTYKPRIVLVSQGVNFDGLHYAHACMDLNIPYALVSHKAVDFYWPQFLDHREEIRSIFRKARHCFFVSEHTKRLTEEQYGVRLPESHVILNPVKPTDYIPYPSSDDVFHLCCIGRIFIVEKGQDMLIRVLSQPKWKSRPIVVNFIGTGPDEIVLKELAEMLDVKNINFYGHIDNVYELWSKSHALVLPSRTEGLPLVIVEAMMAGRPIITTDVGGNREFLEEGETAFIGHANDESFEETMERAWANRERWSEMGKKASCSIRNRIPGNPEKIFADHLLSTL</sequence>
<evidence type="ECO:0000313" key="4">
    <source>
        <dbReference type="Proteomes" id="UP000597338"/>
    </source>
</evidence>
<feature type="domain" description="Glycosyl transferase family 1" evidence="1">
    <location>
        <begin position="218"/>
        <end position="367"/>
    </location>
</feature>
<keyword evidence="4" id="KW-1185">Reference proteome</keyword>
<accession>A0ABQ1N4F2</accession>
<gene>
    <name evidence="3" type="ORF">GCM10011386_46230</name>
</gene>
<evidence type="ECO:0000259" key="2">
    <source>
        <dbReference type="Pfam" id="PF13439"/>
    </source>
</evidence>
<dbReference type="InterPro" id="IPR028098">
    <property type="entry name" value="Glyco_trans_4-like_N"/>
</dbReference>
<dbReference type="RefSeq" id="WP_188753856.1">
    <property type="nucleotide sequence ID" value="NZ_BMIK01000031.1"/>
</dbReference>
<dbReference type="Pfam" id="PF13439">
    <property type="entry name" value="Glyco_transf_4"/>
    <property type="match status" value="1"/>
</dbReference>
<evidence type="ECO:0000313" key="3">
    <source>
        <dbReference type="EMBL" id="GGC48751.1"/>
    </source>
</evidence>
<dbReference type="CDD" id="cd03801">
    <property type="entry name" value="GT4_PimA-like"/>
    <property type="match status" value="1"/>
</dbReference>
<dbReference type="PANTHER" id="PTHR12526">
    <property type="entry name" value="GLYCOSYLTRANSFERASE"/>
    <property type="match status" value="1"/>
</dbReference>
<dbReference type="PANTHER" id="PTHR12526:SF630">
    <property type="entry name" value="GLYCOSYLTRANSFERASE"/>
    <property type="match status" value="1"/>
</dbReference>
<name>A0ABQ1N4F2_9SPHI</name>
<organism evidence="3 4">
    <name type="scientific">Parapedobacter defluvii</name>
    <dbReference type="NCBI Taxonomy" id="2045106"/>
    <lineage>
        <taxon>Bacteria</taxon>
        <taxon>Pseudomonadati</taxon>
        <taxon>Bacteroidota</taxon>
        <taxon>Sphingobacteriia</taxon>
        <taxon>Sphingobacteriales</taxon>
        <taxon>Sphingobacteriaceae</taxon>
        <taxon>Parapedobacter</taxon>
    </lineage>
</organism>
<dbReference type="SUPFAM" id="SSF53756">
    <property type="entry name" value="UDP-Glycosyltransferase/glycogen phosphorylase"/>
    <property type="match status" value="1"/>
</dbReference>
<dbReference type="Gene3D" id="3.40.50.2000">
    <property type="entry name" value="Glycogen Phosphorylase B"/>
    <property type="match status" value="2"/>
</dbReference>
<reference evidence="4" key="1">
    <citation type="journal article" date="2019" name="Int. J. Syst. Evol. Microbiol.">
        <title>The Global Catalogue of Microorganisms (GCM) 10K type strain sequencing project: providing services to taxonomists for standard genome sequencing and annotation.</title>
        <authorList>
            <consortium name="The Broad Institute Genomics Platform"/>
            <consortium name="The Broad Institute Genome Sequencing Center for Infectious Disease"/>
            <person name="Wu L."/>
            <person name="Ma J."/>
        </authorList>
    </citation>
    <scope>NUCLEOTIDE SEQUENCE [LARGE SCALE GENOMIC DNA]</scope>
    <source>
        <strain evidence="4">CGMCC 1.15342</strain>
    </source>
</reference>
<protein>
    <submittedName>
        <fullName evidence="3">Uncharacterized protein</fullName>
    </submittedName>
</protein>
<dbReference type="EMBL" id="BMIK01000031">
    <property type="protein sequence ID" value="GGC48751.1"/>
    <property type="molecule type" value="Genomic_DNA"/>
</dbReference>
<proteinExistence type="predicted"/>
<feature type="domain" description="Glycosyltransferase subfamily 4-like N-terminal" evidence="2">
    <location>
        <begin position="17"/>
        <end position="205"/>
    </location>
</feature>
<dbReference type="Pfam" id="PF00534">
    <property type="entry name" value="Glycos_transf_1"/>
    <property type="match status" value="1"/>
</dbReference>
<dbReference type="Proteomes" id="UP000597338">
    <property type="component" value="Unassembled WGS sequence"/>
</dbReference>